<evidence type="ECO:0000313" key="5">
    <source>
        <dbReference type="Proteomes" id="UP000236723"/>
    </source>
</evidence>
<dbReference type="SMART" id="SM00306">
    <property type="entry name" value="HintN"/>
    <property type="match status" value="1"/>
</dbReference>
<dbReference type="InterPro" id="IPR022385">
    <property type="entry name" value="Rhs_assc_core"/>
</dbReference>
<dbReference type="InterPro" id="IPR036844">
    <property type="entry name" value="Hint_dom_sf"/>
</dbReference>
<accession>A0A1H6E197</accession>
<proteinExistence type="predicted"/>
<dbReference type="Pfam" id="PF14440">
    <property type="entry name" value="XOO_2897-deam"/>
    <property type="match status" value="1"/>
</dbReference>
<feature type="region of interest" description="Disordered" evidence="2">
    <location>
        <begin position="630"/>
        <end position="649"/>
    </location>
</feature>
<dbReference type="InterPro" id="IPR050708">
    <property type="entry name" value="T6SS_VgrG/RHS"/>
</dbReference>
<dbReference type="CDD" id="cd00081">
    <property type="entry name" value="Hint"/>
    <property type="match status" value="1"/>
</dbReference>
<dbReference type="Gene3D" id="2.180.10.10">
    <property type="entry name" value="RHS repeat-associated core"/>
    <property type="match status" value="3"/>
</dbReference>
<dbReference type="InterPro" id="IPR056823">
    <property type="entry name" value="TEN-like_YD-shell"/>
</dbReference>
<feature type="region of interest" description="Disordered" evidence="2">
    <location>
        <begin position="1021"/>
        <end position="1090"/>
    </location>
</feature>
<dbReference type="NCBIfam" id="TIGR03696">
    <property type="entry name" value="Rhs_assc_core"/>
    <property type="match status" value="1"/>
</dbReference>
<dbReference type="SUPFAM" id="SSF51294">
    <property type="entry name" value="Hedgehog/intein (Hint) domain"/>
    <property type="match status" value="1"/>
</dbReference>
<dbReference type="EMBL" id="FNVO01000029">
    <property type="protein sequence ID" value="SEG91398.1"/>
    <property type="molecule type" value="Genomic_DNA"/>
</dbReference>
<feature type="compositionally biased region" description="Polar residues" evidence="2">
    <location>
        <begin position="1051"/>
        <end position="1076"/>
    </location>
</feature>
<feature type="compositionally biased region" description="Gly residues" evidence="2">
    <location>
        <begin position="2052"/>
        <end position="2062"/>
    </location>
</feature>
<dbReference type="InterPro" id="IPR003587">
    <property type="entry name" value="Hint_dom_N"/>
</dbReference>
<dbReference type="Pfam" id="PF05593">
    <property type="entry name" value="RHS_repeat"/>
    <property type="match status" value="2"/>
</dbReference>
<feature type="region of interest" description="Disordered" evidence="2">
    <location>
        <begin position="1888"/>
        <end position="1909"/>
    </location>
</feature>
<sequence>MRSLGAARGLVVLVALLTSLALFTGMTGEAAGAVRPKLSESGKQRRPKAQETKPIKGRVLKSREARLPGQKGTPAGQERPKPSWPAGGQETAGLSKITDRPTAPPWVRVGELPVWLTAPAPRRGARTGAGDVPSEVSVRIAGRDTARAARTDGLMLALAAEEPGRVKIGVNYGAFRTAYGGDWASRLRLVKLPACALTTPDKRECQRGTPLPTVNDAKTATLSADVDVPAGELREQTTQASGMTVLAAEAGPSGPGGDWTATSLNPASSWSAGSNTGEFSWSYPLRVPPVPGDLLPEISIGYNSGSVDGKTAADNSQASWIGDGFDYWPGFIERKYKACIDDGQTSGDLCWGRSNAFMSLNGRATELIYDSSAGYWRPKNDDGTRVERLTGATNGDNDGEWWQVTTLDGTRYIFGKDRPDDWTSGAPETNSAWTVPVYGDDSGEPCHGSTFKDSKCYQAWRWNLDHVIDPHRNTITYFYAKETNNYTTYDQWEGGTKYVSGGHLKQIDYGQRQGLTYAVPATARVRFDVADRTDYPDDQVCADDEDCGLQKLSPTFFDRKRLTRITTELLTDRQAGTYSPVDVWNLVQTYQNGVLWPSSVHQTGNYGGQVFAPQITLTGQLMTNRVVTDRSGTGVDNLPPHYRPRLVGVDNGTGSTTSISYSDPYPVGTDPDPGECRYADGAMPTPKSNTKRCFPVKWRNPGGDIVNDWYHKYVVTSVSESDVTGLSRLKLTSYQYLGGGAWRYTEDDGLTKDQWRHWSQWRGYAKVRTIGGSGTNGELQSRTETTYARGMDGNYQGKGAAPLDVTVTDSKNLLGGVEDIDVLAGTVIEERTFNGSFTDADEITATVSKPRWQETVSRTFKDTITDDDITVRGGWVKTQWTKDRTRQSDGSDRYTETYLDYDDLGRTVAVDDEGDPATASDDTCARTVYPSGTAGGTVIRALPIRQLHVAVDCDNAASSEPNLVAGDMISDVKTIYDGGQYGDHPTKGDDRQVETVTGVSEGRSVVTKAVTNVHDMYGRVTSTTQVGDPSTTADDRTTTSTYDQADEGWVRSSTVTTPPVSVNGGTPAGFTTTTEYNPARGTPTKVTDPNGRVAEAVYDGLGRIVKSWLPDNLRSSNPDRPSTIYTYVFPTDGNPVSIATETLTKTSPVTYETSVELLDGLLRPRQSQTEAPGGGRLVSDTVYDSRGLVFKANAPYPMAGAPSRILTSADDNQVPSQTITAYDAAGRPVTSTLYSKSTRKWATTTQYDGERTVTIPPTGAMPTMSITDARGRTVETRQYKTSNLSGAYIASTYSYDGAGRPHELRDGAGNVWRATYDVQGRPSTSTDPDKGTSSLTYDDFDQVKTTTDARGTTLTYTYDRLGRKTEVKNGSTLLTSYTYDTLPSAKGLPASATRHIGNDAYVTAVRGYDIMYRSRGSIITIPQSEGALAGTYTTAQTYNFDGSPDLTSYPGVASSTGGLPAEDVITYYDDNGLPERNGGLATYVADTVYNSFGEVSQLALASVSDRFIWQNFDRDEATKRITRTTVKRQTSAATYDVENIYDYTDSGSIRSILTNSVGRSADRQCFTYDYAQRLTQAWTTNQANCNTAPSSSTIGGPAPYWTSYEYQGDGEKTGNRTKETQHSFAGGLTTDKVRTYSYPASAAGSGPDGPHALKSVTEVQGSNTRTDLYTYDEAGNTLTRPGQKLVWDAEGNLSKVTNTSNAELAGFVYDASGNRLIRKDTNGKTLYLPGQELKVSTTGATSAIRYYSHGGQIVAYRTGASTSSVQFVLPDYQGTANTTINAVSQNTWSLRNYAPFGAERGGGIGTWPTVMDKGFVGGTKDTTTGLTHLGAREYDPSIGRFVSVDPVFAGGDPTTWNGFGYAANNPIDNSDPDGLACRIVSGYKECSNPPGHGLEDTHRSGGVGSGGSPGSGGQAGCIGSCYIPRTPAPPVKPPCTSWVCKTGKFLKKHSATIVATTASVAVGVGCGAAIGWTGVGGVACAAAAGAVFGAVHHGMSTPRDQWSATGFLKAGAVGAVTGVATHGAVGLAAKAAAPLIQRVAPNIAGKLRIGGGGKGGSSGGKGNATAKPAATTARPSSTSSGAGRGCVGSSFVPGTQVVMANGTRKPIDELQVGDKVLATDPDTGRTGPQTVVSTVSSAGSKNLVRVTVDVDGDRGSKTGVVVATDNHPFWIPATKQWTQAGKLKPGMWLRTSAGTHVQITAIKTRTTYQRVHNLTVDTDHTYHVSAGSVSILVSNCGTQVTYGSTDLSQAVLEARVLDGSKSANTYAAARYEDSSGELRTLVVNSDAGGHAEPNMIDRLAELNISSSSVKELYVEYQPCARCGANYIPLYTNAEITWSFVWNSDKVVQAAARKARAAAINDIWGK</sequence>
<dbReference type="InterPro" id="IPR032722">
    <property type="entry name" value="Deaminase_XOO_2897"/>
</dbReference>
<reference evidence="5" key="1">
    <citation type="submission" date="2016-10" db="EMBL/GenBank/DDBJ databases">
        <authorList>
            <person name="Varghese N."/>
            <person name="Submissions S."/>
        </authorList>
    </citation>
    <scope>NUCLEOTIDE SEQUENCE [LARGE SCALE GENOMIC DNA]</scope>
    <source>
        <strain evidence="5">DSM 43163</strain>
    </source>
</reference>
<keyword evidence="1" id="KW-0677">Repeat</keyword>
<feature type="compositionally biased region" description="Basic and acidic residues" evidence="2">
    <location>
        <begin position="37"/>
        <end position="54"/>
    </location>
</feature>
<dbReference type="Pfam" id="PF25023">
    <property type="entry name" value="TEN_YD-shell"/>
    <property type="match status" value="1"/>
</dbReference>
<dbReference type="Proteomes" id="UP000236723">
    <property type="component" value="Unassembled WGS sequence"/>
</dbReference>
<feature type="compositionally biased region" description="Low complexity" evidence="2">
    <location>
        <begin position="2063"/>
        <end position="2081"/>
    </location>
</feature>
<evidence type="ECO:0000256" key="2">
    <source>
        <dbReference type="SAM" id="MobiDB-lite"/>
    </source>
</evidence>
<organism evidence="4 5">
    <name type="scientific">Thermomonospora echinospora</name>
    <dbReference type="NCBI Taxonomy" id="1992"/>
    <lineage>
        <taxon>Bacteria</taxon>
        <taxon>Bacillati</taxon>
        <taxon>Actinomycetota</taxon>
        <taxon>Actinomycetes</taxon>
        <taxon>Streptosporangiales</taxon>
        <taxon>Thermomonosporaceae</taxon>
        <taxon>Thermomonospora</taxon>
    </lineage>
</organism>
<evidence type="ECO:0000259" key="3">
    <source>
        <dbReference type="SMART" id="SM00306"/>
    </source>
</evidence>
<dbReference type="NCBIfam" id="TIGR01643">
    <property type="entry name" value="YD_repeat_2x"/>
    <property type="match status" value="2"/>
</dbReference>
<protein>
    <submittedName>
        <fullName evidence="4">RHS repeat-associated core domain-containing protein</fullName>
    </submittedName>
</protein>
<feature type="region of interest" description="Disordered" evidence="2">
    <location>
        <begin position="2052"/>
        <end position="2085"/>
    </location>
</feature>
<dbReference type="PANTHER" id="PTHR32305">
    <property type="match status" value="1"/>
</dbReference>
<dbReference type="InterPro" id="IPR031325">
    <property type="entry name" value="RHS_repeat"/>
</dbReference>
<keyword evidence="5" id="KW-1185">Reference proteome</keyword>
<dbReference type="PANTHER" id="PTHR32305:SF17">
    <property type="entry name" value="TRNA NUCLEASE WAPA"/>
    <property type="match status" value="1"/>
</dbReference>
<evidence type="ECO:0000256" key="1">
    <source>
        <dbReference type="ARBA" id="ARBA00022737"/>
    </source>
</evidence>
<dbReference type="InterPro" id="IPR006530">
    <property type="entry name" value="YD"/>
</dbReference>
<feature type="compositionally biased region" description="Low complexity" evidence="2">
    <location>
        <begin position="1028"/>
        <end position="1043"/>
    </location>
</feature>
<feature type="domain" description="Hint" evidence="3">
    <location>
        <begin position="2088"/>
        <end position="2193"/>
    </location>
</feature>
<dbReference type="Pfam" id="PF07591">
    <property type="entry name" value="PT-HINT"/>
    <property type="match status" value="1"/>
</dbReference>
<dbReference type="Gene3D" id="2.170.16.10">
    <property type="entry name" value="Hedgehog/Intein (Hint) domain"/>
    <property type="match status" value="1"/>
</dbReference>
<gene>
    <name evidence="4" type="ORF">SAMN04489712_1295</name>
</gene>
<evidence type="ECO:0000313" key="4">
    <source>
        <dbReference type="EMBL" id="SEG91398.1"/>
    </source>
</evidence>
<feature type="region of interest" description="Disordered" evidence="2">
    <location>
        <begin position="31"/>
        <end position="104"/>
    </location>
</feature>
<name>A0A1H6E197_9ACTN</name>